<keyword evidence="1" id="KW-0472">Membrane</keyword>
<keyword evidence="1" id="KW-1133">Transmembrane helix</keyword>
<proteinExistence type="predicted"/>
<comment type="caution">
    <text evidence="2">The sequence shown here is derived from an EMBL/GenBank/DDBJ whole genome shotgun (WGS) entry which is preliminary data.</text>
</comment>
<organism evidence="2 3">
    <name type="scientific">Edaphochlamys debaryana</name>
    <dbReference type="NCBI Taxonomy" id="47281"/>
    <lineage>
        <taxon>Eukaryota</taxon>
        <taxon>Viridiplantae</taxon>
        <taxon>Chlorophyta</taxon>
        <taxon>core chlorophytes</taxon>
        <taxon>Chlorophyceae</taxon>
        <taxon>CS clade</taxon>
        <taxon>Chlamydomonadales</taxon>
        <taxon>Chlamydomonadales incertae sedis</taxon>
        <taxon>Edaphochlamys</taxon>
    </lineage>
</organism>
<dbReference type="OrthoDB" id="529825at2759"/>
<feature type="transmembrane region" description="Helical" evidence="1">
    <location>
        <begin position="168"/>
        <end position="187"/>
    </location>
</feature>
<evidence type="ECO:0000256" key="1">
    <source>
        <dbReference type="SAM" id="Phobius"/>
    </source>
</evidence>
<accession>A0A835XK69</accession>
<protein>
    <submittedName>
        <fullName evidence="2">Uncharacterized protein</fullName>
    </submittedName>
</protein>
<reference evidence="2" key="1">
    <citation type="journal article" date="2020" name="bioRxiv">
        <title>Comparative genomics of Chlamydomonas.</title>
        <authorList>
            <person name="Craig R.J."/>
            <person name="Hasan A.R."/>
            <person name="Ness R.W."/>
            <person name="Keightley P.D."/>
        </authorList>
    </citation>
    <scope>NUCLEOTIDE SEQUENCE</scope>
    <source>
        <strain evidence="2">CCAP 11/70</strain>
    </source>
</reference>
<gene>
    <name evidence="2" type="ORF">HYH03_015676</name>
</gene>
<dbReference type="Proteomes" id="UP000612055">
    <property type="component" value="Unassembled WGS sequence"/>
</dbReference>
<evidence type="ECO:0000313" key="2">
    <source>
        <dbReference type="EMBL" id="KAG2485613.1"/>
    </source>
</evidence>
<keyword evidence="3" id="KW-1185">Reference proteome</keyword>
<name>A0A835XK69_9CHLO</name>
<sequence length="204" mass="20990">MRTRSESVRSLDTLLTTAASSLAVPYTVSKGESIRETVCKKMDAEGVQHEVVGCKAPSADLAADVKAALAKGSASAPNVVIVCSNVAPEQEGTAAGLAAEVEQLQTVQAAVASAGDHVVVYASQPKPEAAQAGGARRRSLVTSFTGFGAYTSCGTLCQTQVRWLEGMVAMLVLALASCAGLVCLYVLDTPTRFETPKDAAPAQS</sequence>
<dbReference type="PANTHER" id="PTHR35285:SF1">
    <property type="entry name" value="2-C-METHYL-D-ERYTHRITOL 4-PHOSPHATE CYTIDYLYLTRANSFERASE"/>
    <property type="match status" value="1"/>
</dbReference>
<dbReference type="EMBL" id="JAEHOE010000126">
    <property type="protein sequence ID" value="KAG2485613.1"/>
    <property type="molecule type" value="Genomic_DNA"/>
</dbReference>
<dbReference type="PANTHER" id="PTHR35285">
    <property type="entry name" value="2-C-METHYL-D-ERYTHRITOL 4-PHOSPHATE CYTIDYLYLTRANSFERASE"/>
    <property type="match status" value="1"/>
</dbReference>
<keyword evidence="1" id="KW-0812">Transmembrane</keyword>
<dbReference type="AlphaFoldDB" id="A0A835XK69"/>
<evidence type="ECO:0000313" key="3">
    <source>
        <dbReference type="Proteomes" id="UP000612055"/>
    </source>
</evidence>